<evidence type="ECO:0000256" key="1">
    <source>
        <dbReference type="SAM" id="MobiDB-lite"/>
    </source>
</evidence>
<dbReference type="Proteomes" id="UP000886523">
    <property type="component" value="Unassembled WGS sequence"/>
</dbReference>
<sequence length="101" mass="10785">MTPGNMTYGNAPNEDAPHRNTTYGNTQNKGATMPKEGPRNHTPTTADCGHNENPRNEQGPEQQHANGDVMNGNAPKQEPNMPMSGPIYRAPGAPGLLDLPP</sequence>
<organism evidence="2 3">
    <name type="scientific">Hydnum rufescens UP504</name>
    <dbReference type="NCBI Taxonomy" id="1448309"/>
    <lineage>
        <taxon>Eukaryota</taxon>
        <taxon>Fungi</taxon>
        <taxon>Dikarya</taxon>
        <taxon>Basidiomycota</taxon>
        <taxon>Agaricomycotina</taxon>
        <taxon>Agaricomycetes</taxon>
        <taxon>Cantharellales</taxon>
        <taxon>Hydnaceae</taxon>
        <taxon>Hydnum</taxon>
    </lineage>
</organism>
<evidence type="ECO:0000313" key="2">
    <source>
        <dbReference type="EMBL" id="KAF9510120.1"/>
    </source>
</evidence>
<reference evidence="2" key="1">
    <citation type="journal article" date="2020" name="Nat. Commun.">
        <title>Large-scale genome sequencing of mycorrhizal fungi provides insights into the early evolution of symbiotic traits.</title>
        <authorList>
            <person name="Miyauchi S."/>
            <person name="Kiss E."/>
            <person name="Kuo A."/>
            <person name="Drula E."/>
            <person name="Kohler A."/>
            <person name="Sanchez-Garcia M."/>
            <person name="Morin E."/>
            <person name="Andreopoulos B."/>
            <person name="Barry K.W."/>
            <person name="Bonito G."/>
            <person name="Buee M."/>
            <person name="Carver A."/>
            <person name="Chen C."/>
            <person name="Cichocki N."/>
            <person name="Clum A."/>
            <person name="Culley D."/>
            <person name="Crous P.W."/>
            <person name="Fauchery L."/>
            <person name="Girlanda M."/>
            <person name="Hayes R.D."/>
            <person name="Keri Z."/>
            <person name="LaButti K."/>
            <person name="Lipzen A."/>
            <person name="Lombard V."/>
            <person name="Magnuson J."/>
            <person name="Maillard F."/>
            <person name="Murat C."/>
            <person name="Nolan M."/>
            <person name="Ohm R.A."/>
            <person name="Pangilinan J."/>
            <person name="Pereira M.F."/>
            <person name="Perotto S."/>
            <person name="Peter M."/>
            <person name="Pfister S."/>
            <person name="Riley R."/>
            <person name="Sitrit Y."/>
            <person name="Stielow J.B."/>
            <person name="Szollosi G."/>
            <person name="Zifcakova L."/>
            <person name="Stursova M."/>
            <person name="Spatafora J.W."/>
            <person name="Tedersoo L."/>
            <person name="Vaario L.M."/>
            <person name="Yamada A."/>
            <person name="Yan M."/>
            <person name="Wang P."/>
            <person name="Xu J."/>
            <person name="Bruns T."/>
            <person name="Baldrian P."/>
            <person name="Vilgalys R."/>
            <person name="Dunand C."/>
            <person name="Henrissat B."/>
            <person name="Grigoriev I.V."/>
            <person name="Hibbett D."/>
            <person name="Nagy L.G."/>
            <person name="Martin F.M."/>
        </authorList>
    </citation>
    <scope>NUCLEOTIDE SEQUENCE</scope>
    <source>
        <strain evidence="2">UP504</strain>
    </source>
</reference>
<comment type="caution">
    <text evidence="2">The sequence shown here is derived from an EMBL/GenBank/DDBJ whole genome shotgun (WGS) entry which is preliminary data.</text>
</comment>
<dbReference type="AlphaFoldDB" id="A0A9P6ARH7"/>
<proteinExistence type="predicted"/>
<dbReference type="EMBL" id="MU129023">
    <property type="protein sequence ID" value="KAF9510120.1"/>
    <property type="molecule type" value="Genomic_DNA"/>
</dbReference>
<gene>
    <name evidence="2" type="ORF">BS47DRAFT_1364811</name>
</gene>
<protein>
    <submittedName>
        <fullName evidence="2">Uncharacterized protein</fullName>
    </submittedName>
</protein>
<feature type="compositionally biased region" description="Polar residues" evidence="1">
    <location>
        <begin position="19"/>
        <end position="30"/>
    </location>
</feature>
<name>A0A9P6ARH7_9AGAM</name>
<accession>A0A9P6ARH7</accession>
<keyword evidence="3" id="KW-1185">Reference proteome</keyword>
<feature type="compositionally biased region" description="Polar residues" evidence="1">
    <location>
        <begin position="1"/>
        <end position="10"/>
    </location>
</feature>
<feature type="compositionally biased region" description="Low complexity" evidence="1">
    <location>
        <begin position="90"/>
        <end position="101"/>
    </location>
</feature>
<feature type="region of interest" description="Disordered" evidence="1">
    <location>
        <begin position="1"/>
        <end position="101"/>
    </location>
</feature>
<evidence type="ECO:0000313" key="3">
    <source>
        <dbReference type="Proteomes" id="UP000886523"/>
    </source>
</evidence>